<evidence type="ECO:0000256" key="1">
    <source>
        <dbReference type="SAM" id="MobiDB-lite"/>
    </source>
</evidence>
<feature type="region of interest" description="Disordered" evidence="1">
    <location>
        <begin position="80"/>
        <end position="99"/>
    </location>
</feature>
<comment type="caution">
    <text evidence="2">The sequence shown here is derived from an EMBL/GenBank/DDBJ whole genome shotgun (WGS) entry which is preliminary data.</text>
</comment>
<protein>
    <submittedName>
        <fullName evidence="2">Uncharacterized protein</fullName>
    </submittedName>
</protein>
<organism evidence="2 3">
    <name type="scientific">Elysia crispata</name>
    <name type="common">lettuce slug</name>
    <dbReference type="NCBI Taxonomy" id="231223"/>
    <lineage>
        <taxon>Eukaryota</taxon>
        <taxon>Metazoa</taxon>
        <taxon>Spiralia</taxon>
        <taxon>Lophotrochozoa</taxon>
        <taxon>Mollusca</taxon>
        <taxon>Gastropoda</taxon>
        <taxon>Heterobranchia</taxon>
        <taxon>Euthyneura</taxon>
        <taxon>Panpulmonata</taxon>
        <taxon>Sacoglossa</taxon>
        <taxon>Placobranchoidea</taxon>
        <taxon>Plakobranchidae</taxon>
        <taxon>Elysia</taxon>
    </lineage>
</organism>
<name>A0AAE0YY92_9GAST</name>
<feature type="compositionally biased region" description="Basic and acidic residues" evidence="1">
    <location>
        <begin position="84"/>
        <end position="99"/>
    </location>
</feature>
<proteinExistence type="predicted"/>
<accession>A0AAE0YY92</accession>
<keyword evidence="3" id="KW-1185">Reference proteome</keyword>
<sequence length="99" mass="11343">MTDHRPYHSYSVELREGRSEQGLTTGHTIPCRATGRRNVTRDLSCNPLIYQRHLGEKPALVTHSRQVYFFSLTPSGLSFSQAGREAERPSLEEVAMRRR</sequence>
<gene>
    <name evidence="2" type="ORF">RRG08_020163</name>
</gene>
<feature type="region of interest" description="Disordered" evidence="1">
    <location>
        <begin position="1"/>
        <end position="29"/>
    </location>
</feature>
<evidence type="ECO:0000313" key="3">
    <source>
        <dbReference type="Proteomes" id="UP001283361"/>
    </source>
</evidence>
<reference evidence="2" key="1">
    <citation type="journal article" date="2023" name="G3 (Bethesda)">
        <title>A reference genome for the long-term kleptoplast-retaining sea slug Elysia crispata morphotype clarki.</title>
        <authorList>
            <person name="Eastman K.E."/>
            <person name="Pendleton A.L."/>
            <person name="Shaikh M.A."/>
            <person name="Suttiyut T."/>
            <person name="Ogas R."/>
            <person name="Tomko P."/>
            <person name="Gavelis G."/>
            <person name="Widhalm J.R."/>
            <person name="Wisecaver J.H."/>
        </authorList>
    </citation>
    <scope>NUCLEOTIDE SEQUENCE</scope>
    <source>
        <strain evidence="2">ECLA1</strain>
    </source>
</reference>
<evidence type="ECO:0000313" key="2">
    <source>
        <dbReference type="EMBL" id="KAK3759262.1"/>
    </source>
</evidence>
<dbReference type="Proteomes" id="UP001283361">
    <property type="component" value="Unassembled WGS sequence"/>
</dbReference>
<dbReference type="AlphaFoldDB" id="A0AAE0YY92"/>
<dbReference type="EMBL" id="JAWDGP010005145">
    <property type="protein sequence ID" value="KAK3759262.1"/>
    <property type="molecule type" value="Genomic_DNA"/>
</dbReference>